<evidence type="ECO:0000313" key="2">
    <source>
        <dbReference type="EMBL" id="KAK0455802.1"/>
    </source>
</evidence>
<feature type="region of interest" description="Disordered" evidence="1">
    <location>
        <begin position="42"/>
        <end position="199"/>
    </location>
</feature>
<sequence>MKPSAEAHLFWEPPVLSGFEIPEEISILTYAEFTWQSAPESDLSSLSDLWGDDAGGPSQIGPSLILVSPQGKKALRKSRGYKSSPGSSKDSDESEDEALGSSDSDESFTSKQSTARRRRRCASSLSSSDDTDQEDSEEDVLCGDSDEDDGSRVLVTHGTDDMGSDQSDDNGLQGFSDEDGVSKDALTHGMADMDEELDC</sequence>
<evidence type="ECO:0000313" key="3">
    <source>
        <dbReference type="Proteomes" id="UP001175211"/>
    </source>
</evidence>
<dbReference type="RefSeq" id="XP_060329312.1">
    <property type="nucleotide sequence ID" value="XM_060477670.1"/>
</dbReference>
<dbReference type="Proteomes" id="UP001175211">
    <property type="component" value="Unassembled WGS sequence"/>
</dbReference>
<dbReference type="GeneID" id="85361218"/>
<comment type="caution">
    <text evidence="2">The sequence shown here is derived from an EMBL/GenBank/DDBJ whole genome shotgun (WGS) entry which is preliminary data.</text>
</comment>
<proteinExistence type="predicted"/>
<feature type="compositionally biased region" description="Acidic residues" evidence="1">
    <location>
        <begin position="129"/>
        <end position="149"/>
    </location>
</feature>
<gene>
    <name evidence="2" type="ORF">EV420DRAFT_1644579</name>
</gene>
<name>A0AA39K7H0_ARMTA</name>
<dbReference type="AlphaFoldDB" id="A0AA39K7H0"/>
<feature type="compositionally biased region" description="Acidic residues" evidence="1">
    <location>
        <begin position="92"/>
        <end position="106"/>
    </location>
</feature>
<dbReference type="EMBL" id="JAUEPS010000024">
    <property type="protein sequence ID" value="KAK0455802.1"/>
    <property type="molecule type" value="Genomic_DNA"/>
</dbReference>
<keyword evidence="3" id="KW-1185">Reference proteome</keyword>
<organism evidence="2 3">
    <name type="scientific">Armillaria tabescens</name>
    <name type="common">Ringless honey mushroom</name>
    <name type="synonym">Agaricus tabescens</name>
    <dbReference type="NCBI Taxonomy" id="1929756"/>
    <lineage>
        <taxon>Eukaryota</taxon>
        <taxon>Fungi</taxon>
        <taxon>Dikarya</taxon>
        <taxon>Basidiomycota</taxon>
        <taxon>Agaricomycotina</taxon>
        <taxon>Agaricomycetes</taxon>
        <taxon>Agaricomycetidae</taxon>
        <taxon>Agaricales</taxon>
        <taxon>Marasmiineae</taxon>
        <taxon>Physalacriaceae</taxon>
        <taxon>Desarmillaria</taxon>
    </lineage>
</organism>
<protein>
    <submittedName>
        <fullName evidence="2">Uncharacterized protein</fullName>
    </submittedName>
</protein>
<evidence type="ECO:0000256" key="1">
    <source>
        <dbReference type="SAM" id="MobiDB-lite"/>
    </source>
</evidence>
<reference evidence="2" key="1">
    <citation type="submission" date="2023-06" db="EMBL/GenBank/DDBJ databases">
        <authorList>
            <consortium name="Lawrence Berkeley National Laboratory"/>
            <person name="Ahrendt S."/>
            <person name="Sahu N."/>
            <person name="Indic B."/>
            <person name="Wong-Bajracharya J."/>
            <person name="Merenyi Z."/>
            <person name="Ke H.-M."/>
            <person name="Monk M."/>
            <person name="Kocsube S."/>
            <person name="Drula E."/>
            <person name="Lipzen A."/>
            <person name="Balint B."/>
            <person name="Henrissat B."/>
            <person name="Andreopoulos B."/>
            <person name="Martin F.M."/>
            <person name="Harder C.B."/>
            <person name="Rigling D."/>
            <person name="Ford K.L."/>
            <person name="Foster G.D."/>
            <person name="Pangilinan J."/>
            <person name="Papanicolaou A."/>
            <person name="Barry K."/>
            <person name="LaButti K."/>
            <person name="Viragh M."/>
            <person name="Koriabine M."/>
            <person name="Yan M."/>
            <person name="Riley R."/>
            <person name="Champramary S."/>
            <person name="Plett K.L."/>
            <person name="Tsai I.J."/>
            <person name="Slot J."/>
            <person name="Sipos G."/>
            <person name="Plett J."/>
            <person name="Nagy L.G."/>
            <person name="Grigoriev I.V."/>
        </authorList>
    </citation>
    <scope>NUCLEOTIDE SEQUENCE</scope>
    <source>
        <strain evidence="2">CCBAS 213</strain>
    </source>
</reference>
<accession>A0AA39K7H0</accession>